<protein>
    <submittedName>
        <fullName evidence="1">Uncharacterized protein</fullName>
    </submittedName>
</protein>
<name>A0A5N6K0N0_MONLA</name>
<proteinExistence type="predicted"/>
<evidence type="ECO:0000313" key="2">
    <source>
        <dbReference type="Proteomes" id="UP000326757"/>
    </source>
</evidence>
<gene>
    <name evidence="1" type="ORF">EYC80_007132</name>
</gene>
<dbReference type="EMBL" id="VIGI01000010">
    <property type="protein sequence ID" value="KAB8295212.1"/>
    <property type="molecule type" value="Genomic_DNA"/>
</dbReference>
<dbReference type="Proteomes" id="UP000326757">
    <property type="component" value="Unassembled WGS sequence"/>
</dbReference>
<dbReference type="AlphaFoldDB" id="A0A5N6K0N0"/>
<accession>A0A5N6K0N0</accession>
<keyword evidence="2" id="KW-1185">Reference proteome</keyword>
<evidence type="ECO:0000313" key="1">
    <source>
        <dbReference type="EMBL" id="KAB8295212.1"/>
    </source>
</evidence>
<sequence length="174" mass="19770">MAEDFTGTDKAIDTRGLDVVDHEIKVHENYHKDLDRFSADTDENREGTEIVYMKMAILEYHKSVSLLAFGISKCGVDLHRYGYIWKGIYTKNSSGLFYGFYNTVFCISYMFCNQAVSLHRANLLLDYCTGVVIPMALLLPKIHLKSNHECTSQSFGLFQRSLQSGKPSTIMGIF</sequence>
<reference evidence="1 2" key="1">
    <citation type="submission" date="2019-06" db="EMBL/GenBank/DDBJ databases">
        <title>Genome Sequence of the Brown Rot Fungal Pathogen Monilinia laxa.</title>
        <authorList>
            <person name="De Miccolis Angelini R.M."/>
            <person name="Landi L."/>
            <person name="Abate D."/>
            <person name="Pollastro S."/>
            <person name="Romanazzi G."/>
            <person name="Faretra F."/>
        </authorList>
    </citation>
    <scope>NUCLEOTIDE SEQUENCE [LARGE SCALE GENOMIC DNA]</scope>
    <source>
        <strain evidence="1 2">Mlax316</strain>
    </source>
</reference>
<organism evidence="1 2">
    <name type="scientific">Monilinia laxa</name>
    <name type="common">Brown rot fungus</name>
    <name type="synonym">Sclerotinia laxa</name>
    <dbReference type="NCBI Taxonomy" id="61186"/>
    <lineage>
        <taxon>Eukaryota</taxon>
        <taxon>Fungi</taxon>
        <taxon>Dikarya</taxon>
        <taxon>Ascomycota</taxon>
        <taxon>Pezizomycotina</taxon>
        <taxon>Leotiomycetes</taxon>
        <taxon>Helotiales</taxon>
        <taxon>Sclerotiniaceae</taxon>
        <taxon>Monilinia</taxon>
    </lineage>
</organism>
<comment type="caution">
    <text evidence="1">The sequence shown here is derived from an EMBL/GenBank/DDBJ whole genome shotgun (WGS) entry which is preliminary data.</text>
</comment>